<keyword evidence="3" id="KW-1185">Reference proteome</keyword>
<feature type="transmembrane region" description="Helical" evidence="1">
    <location>
        <begin position="44"/>
        <end position="60"/>
    </location>
</feature>
<dbReference type="EMBL" id="JAVDWR010000007">
    <property type="protein sequence ID" value="MDR7121438.1"/>
    <property type="molecule type" value="Genomic_DNA"/>
</dbReference>
<proteinExistence type="predicted"/>
<evidence type="ECO:0000313" key="3">
    <source>
        <dbReference type="Proteomes" id="UP001257909"/>
    </source>
</evidence>
<reference evidence="2 3" key="1">
    <citation type="submission" date="2023-07" db="EMBL/GenBank/DDBJ databases">
        <title>Sorghum-associated microbial communities from plants grown in Nebraska, USA.</title>
        <authorList>
            <person name="Schachtman D."/>
        </authorList>
    </citation>
    <scope>NUCLEOTIDE SEQUENCE [LARGE SCALE GENOMIC DNA]</scope>
    <source>
        <strain evidence="2 3">4138</strain>
    </source>
</reference>
<organism evidence="2 3">
    <name type="scientific">Rheinheimera soli</name>
    <dbReference type="NCBI Taxonomy" id="443616"/>
    <lineage>
        <taxon>Bacteria</taxon>
        <taxon>Pseudomonadati</taxon>
        <taxon>Pseudomonadota</taxon>
        <taxon>Gammaproteobacteria</taxon>
        <taxon>Chromatiales</taxon>
        <taxon>Chromatiaceae</taxon>
        <taxon>Rheinheimera</taxon>
    </lineage>
</organism>
<name>A0ABU1W0F0_9GAMM</name>
<protein>
    <submittedName>
        <fullName evidence="2">Uncharacterized protein</fullName>
    </submittedName>
</protein>
<feature type="transmembrane region" description="Helical" evidence="1">
    <location>
        <begin position="67"/>
        <end position="85"/>
    </location>
</feature>
<evidence type="ECO:0000256" key="1">
    <source>
        <dbReference type="SAM" id="Phobius"/>
    </source>
</evidence>
<keyword evidence="1" id="KW-0812">Transmembrane</keyword>
<comment type="caution">
    <text evidence="2">The sequence shown here is derived from an EMBL/GenBank/DDBJ whole genome shotgun (WGS) entry which is preliminary data.</text>
</comment>
<keyword evidence="1" id="KW-0472">Membrane</keyword>
<sequence length="220" mass="25038">MSKRLFWDIVRIGIVYYLMPLFAAVLIMTSGAPIPLYINLNPEALVSVFTIIALVGWFFLKKTPFKSFGKLLLMSLPGVVVLAMYHKVSVSFSDVNYTAYTIMLFVLFLIAAIYFMFPVRQIKPFLMLIPVSATSWFMLHAIYKPVNLAYGAVASRDKLTANQYQELWELIPQLCVSSLQTSSLAIPLVLIYYVSLYGSNPKKAYERLKTQFMAKTKENL</sequence>
<dbReference type="RefSeq" id="WP_310278569.1">
    <property type="nucleotide sequence ID" value="NZ_JAVDWR010000007.1"/>
</dbReference>
<feature type="transmembrane region" description="Helical" evidence="1">
    <location>
        <begin position="170"/>
        <end position="194"/>
    </location>
</feature>
<dbReference type="Proteomes" id="UP001257909">
    <property type="component" value="Unassembled WGS sequence"/>
</dbReference>
<keyword evidence="1" id="KW-1133">Transmembrane helix</keyword>
<gene>
    <name evidence="2" type="ORF">J2W69_002389</name>
</gene>
<feature type="transmembrane region" description="Helical" evidence="1">
    <location>
        <begin position="97"/>
        <end position="117"/>
    </location>
</feature>
<evidence type="ECO:0000313" key="2">
    <source>
        <dbReference type="EMBL" id="MDR7121438.1"/>
    </source>
</evidence>
<feature type="transmembrane region" description="Helical" evidence="1">
    <location>
        <begin position="12"/>
        <end position="38"/>
    </location>
</feature>
<feature type="transmembrane region" description="Helical" evidence="1">
    <location>
        <begin position="124"/>
        <end position="143"/>
    </location>
</feature>
<accession>A0ABU1W0F0</accession>